<dbReference type="SUPFAM" id="SSF117281">
    <property type="entry name" value="Kelch motif"/>
    <property type="match status" value="2"/>
</dbReference>
<name>A0A6J4RVI1_9ACTN</name>
<dbReference type="Pfam" id="PF24681">
    <property type="entry name" value="Kelch_KLHDC2_KLHL20_DRC7"/>
    <property type="match status" value="1"/>
</dbReference>
<reference evidence="1" key="1">
    <citation type="submission" date="2020-02" db="EMBL/GenBank/DDBJ databases">
        <authorList>
            <person name="Meier V. D."/>
        </authorList>
    </citation>
    <scope>NUCLEOTIDE SEQUENCE</scope>
    <source>
        <strain evidence="1">AVDCRST_MAG67</strain>
    </source>
</reference>
<dbReference type="Pfam" id="PF01344">
    <property type="entry name" value="Kelch_1"/>
    <property type="match status" value="1"/>
</dbReference>
<dbReference type="InterPro" id="IPR015915">
    <property type="entry name" value="Kelch-typ_b-propeller"/>
</dbReference>
<dbReference type="PANTHER" id="PTHR45632">
    <property type="entry name" value="LD33804P"/>
    <property type="match status" value="1"/>
</dbReference>
<accession>A0A6J4RVI1</accession>
<dbReference type="InterPro" id="IPR006652">
    <property type="entry name" value="Kelch_1"/>
</dbReference>
<protein>
    <recommendedName>
        <fullName evidence="2">Galactose oxidase</fullName>
    </recommendedName>
</protein>
<dbReference type="SMART" id="SM00612">
    <property type="entry name" value="Kelch"/>
    <property type="match status" value="5"/>
</dbReference>
<sequence>MSRRPRIWLPAAAVVLVLAGILGLGDGSSGSSPAAAERWRTLARATIARTEVAAARIGDHAYVVGGFGAPDGATTDIVERYDLRRDRWARIRPIPRPVNHAAAVAYDGDLYVVGGYTAPAGLADETNALWRYDPAADRWTKLPGAPSARAATAAGVIGDRLYVAGGARGAAALATLEIYDFKRRRWSRGPSMPTAREHLAATVHRGAFYVLAGRTGALSTNLRVAERYVPTKRRWERLPSMRKARGGIAAATVGGRIVVVGGEEDAGTIAEVESFDPRTRRWRSEPRLRTPRHGLGAVSFRGRIFVLEGGPTPGFAYSDVTEALRVVR</sequence>
<dbReference type="Gene3D" id="2.120.10.80">
    <property type="entry name" value="Kelch-type beta propeller"/>
    <property type="match status" value="2"/>
</dbReference>
<gene>
    <name evidence="1" type="ORF">AVDCRST_MAG67-1078</name>
</gene>
<evidence type="ECO:0000313" key="1">
    <source>
        <dbReference type="EMBL" id="CAA9483123.1"/>
    </source>
</evidence>
<dbReference type="EMBL" id="CADCVQ010000050">
    <property type="protein sequence ID" value="CAA9483123.1"/>
    <property type="molecule type" value="Genomic_DNA"/>
</dbReference>
<dbReference type="AlphaFoldDB" id="A0A6J4RVI1"/>
<proteinExistence type="predicted"/>
<organism evidence="1">
    <name type="scientific">uncultured Solirubrobacteraceae bacterium</name>
    <dbReference type="NCBI Taxonomy" id="1162706"/>
    <lineage>
        <taxon>Bacteria</taxon>
        <taxon>Bacillati</taxon>
        <taxon>Actinomycetota</taxon>
        <taxon>Thermoleophilia</taxon>
        <taxon>Solirubrobacterales</taxon>
        <taxon>Solirubrobacteraceae</taxon>
        <taxon>environmental samples</taxon>
    </lineage>
</organism>
<evidence type="ECO:0008006" key="2">
    <source>
        <dbReference type="Google" id="ProtNLM"/>
    </source>
</evidence>